<dbReference type="RefSeq" id="WP_413261380.1">
    <property type="nucleotide sequence ID" value="NZ_JBHFNT010000240.1"/>
</dbReference>
<evidence type="ECO:0000313" key="2">
    <source>
        <dbReference type="Proteomes" id="UP001576780"/>
    </source>
</evidence>
<proteinExistence type="predicted"/>
<dbReference type="EMBL" id="JBHFNT010000240">
    <property type="protein sequence ID" value="MFB2838166.1"/>
    <property type="molecule type" value="Genomic_DNA"/>
</dbReference>
<accession>A0ABV4WTG0</accession>
<name>A0ABV4WTG0_9CYAN</name>
<evidence type="ECO:0000313" key="1">
    <source>
        <dbReference type="EMBL" id="MFB2838166.1"/>
    </source>
</evidence>
<reference evidence="1 2" key="1">
    <citation type="submission" date="2024-09" db="EMBL/GenBank/DDBJ databases">
        <title>Floridaenema gen nov. (Aerosakkonemataceae, Aerosakkonematales ord. nov., Cyanobacteria) from benthic tropical and subtropical fresh waters, with the description of four new species.</title>
        <authorList>
            <person name="Moretto J.A."/>
            <person name="Berthold D.E."/>
            <person name="Lefler F.W."/>
            <person name="Huang I.-S."/>
            <person name="Laughinghouse H. IV."/>
        </authorList>
    </citation>
    <scope>NUCLEOTIDE SEQUENCE [LARGE SCALE GENOMIC DNA]</scope>
    <source>
        <strain evidence="1 2">BLCC-F167</strain>
    </source>
</reference>
<keyword evidence="2" id="KW-1185">Reference proteome</keyword>
<gene>
    <name evidence="1" type="ORF">ACE1CA_27020</name>
</gene>
<protein>
    <submittedName>
        <fullName evidence="1">Uncharacterized protein</fullName>
    </submittedName>
</protein>
<dbReference type="Proteomes" id="UP001576780">
    <property type="component" value="Unassembled WGS sequence"/>
</dbReference>
<comment type="caution">
    <text evidence="1">The sequence shown here is derived from an EMBL/GenBank/DDBJ whole genome shotgun (WGS) entry which is preliminary data.</text>
</comment>
<organism evidence="1 2">
    <name type="scientific">Floridaenema evergladense BLCC-F167</name>
    <dbReference type="NCBI Taxonomy" id="3153639"/>
    <lineage>
        <taxon>Bacteria</taxon>
        <taxon>Bacillati</taxon>
        <taxon>Cyanobacteriota</taxon>
        <taxon>Cyanophyceae</taxon>
        <taxon>Oscillatoriophycideae</taxon>
        <taxon>Aerosakkonematales</taxon>
        <taxon>Aerosakkonemataceae</taxon>
        <taxon>Floridanema</taxon>
        <taxon>Floridanema evergladense</taxon>
    </lineage>
</organism>
<sequence>MTQETNIKIDVRAAVYAAENYLNSLQDKIGTGIQDVRLEEVELSEDKTYWLITIGFNRLTDTANNPLGLPAIPQHEREYKIFKIDTTTGEVKSMKIRQP</sequence>